<comment type="caution">
    <text evidence="1">The sequence shown here is derived from an EMBL/GenBank/DDBJ whole genome shotgun (WGS) entry which is preliminary data.</text>
</comment>
<reference evidence="1 2" key="1">
    <citation type="journal article" date="2015" name="Nature">
        <title>rRNA introns, odd ribosomes, and small enigmatic genomes across a large radiation of phyla.</title>
        <authorList>
            <person name="Brown C.T."/>
            <person name="Hug L.A."/>
            <person name="Thomas B.C."/>
            <person name="Sharon I."/>
            <person name="Castelle C.J."/>
            <person name="Singh A."/>
            <person name="Wilkins M.J."/>
            <person name="Williams K.H."/>
            <person name="Banfield J.F."/>
        </authorList>
    </citation>
    <scope>NUCLEOTIDE SEQUENCE [LARGE SCALE GENOMIC DNA]</scope>
</reference>
<evidence type="ECO:0008006" key="3">
    <source>
        <dbReference type="Google" id="ProtNLM"/>
    </source>
</evidence>
<protein>
    <recommendedName>
        <fullName evidence="3">GatB/YqeY domain-containing protein</fullName>
    </recommendedName>
</protein>
<organism evidence="1 2">
    <name type="scientific">Candidatus Beckwithbacteria bacterium GW2011_GWC2_47_9</name>
    <dbReference type="NCBI Taxonomy" id="1618373"/>
    <lineage>
        <taxon>Bacteria</taxon>
        <taxon>Candidatus Beckwithiibacteriota</taxon>
    </lineage>
</organism>
<dbReference type="AlphaFoldDB" id="A0A0G1TZ20"/>
<proteinExistence type="predicted"/>
<dbReference type="PANTHER" id="PTHR28055:SF1">
    <property type="entry name" value="ALTERED INHERITANCE OF MITOCHONDRIA PROTEIN 41, MITOCHONDRIAL"/>
    <property type="match status" value="1"/>
</dbReference>
<dbReference type="Gene3D" id="1.10.1510.10">
    <property type="entry name" value="Uncharacterised protein YqeY/AIM41 PF09424, N-terminal domain"/>
    <property type="match status" value="1"/>
</dbReference>
<dbReference type="Proteomes" id="UP000034772">
    <property type="component" value="Unassembled WGS sequence"/>
</dbReference>
<accession>A0A0G1TZ20</accession>
<dbReference type="Pfam" id="PF09424">
    <property type="entry name" value="YqeY"/>
    <property type="match status" value="1"/>
</dbReference>
<dbReference type="InterPro" id="IPR042184">
    <property type="entry name" value="YqeY/Aim41_N"/>
</dbReference>
<evidence type="ECO:0000313" key="1">
    <source>
        <dbReference type="EMBL" id="KKU87081.1"/>
    </source>
</evidence>
<evidence type="ECO:0000313" key="2">
    <source>
        <dbReference type="Proteomes" id="UP000034772"/>
    </source>
</evidence>
<dbReference type="EMBL" id="LCOZ01000030">
    <property type="protein sequence ID" value="KKU87081.1"/>
    <property type="molecule type" value="Genomic_DNA"/>
</dbReference>
<dbReference type="InterPro" id="IPR019004">
    <property type="entry name" value="YqeY/Aim41"/>
</dbReference>
<dbReference type="PANTHER" id="PTHR28055">
    <property type="entry name" value="ALTERED INHERITANCE OF MITOCHONDRIA PROTEIN 41, MITOCHONDRIAL"/>
    <property type="match status" value="1"/>
</dbReference>
<dbReference type="InterPro" id="IPR003789">
    <property type="entry name" value="Asn/Gln_tRNA_amidoTrase-B-like"/>
</dbReference>
<gene>
    <name evidence="1" type="ORF">UY17_C0030G0004</name>
</gene>
<sequence>MSLVDKINTALKMAMRERNTDKVGALRLILAVVQNLRIAKRENLTDEEVIAALQKEAKKRVEAKVIYEKAGRAELAAIEDRELKIIRQWL</sequence>
<dbReference type="GO" id="GO:0016884">
    <property type="term" value="F:carbon-nitrogen ligase activity, with glutamine as amido-N-donor"/>
    <property type="evidence" value="ECO:0007669"/>
    <property type="project" value="InterPro"/>
</dbReference>
<name>A0A0G1TZ20_9BACT</name>
<dbReference type="SUPFAM" id="SSF89095">
    <property type="entry name" value="GatB/YqeY motif"/>
    <property type="match status" value="1"/>
</dbReference>